<gene>
    <name evidence="2" type="ORF">Tci_658194</name>
</gene>
<feature type="compositionally biased region" description="Pro residues" evidence="1">
    <location>
        <begin position="228"/>
        <end position="238"/>
    </location>
</feature>
<evidence type="ECO:0000313" key="2">
    <source>
        <dbReference type="EMBL" id="GFA86222.1"/>
    </source>
</evidence>
<accession>A0A699KFP6</accession>
<evidence type="ECO:0008006" key="3">
    <source>
        <dbReference type="Google" id="ProtNLM"/>
    </source>
</evidence>
<feature type="compositionally biased region" description="Low complexity" evidence="1">
    <location>
        <begin position="218"/>
        <end position="227"/>
    </location>
</feature>
<organism evidence="2">
    <name type="scientific">Tanacetum cinerariifolium</name>
    <name type="common">Dalmatian daisy</name>
    <name type="synonym">Chrysanthemum cinerariifolium</name>
    <dbReference type="NCBI Taxonomy" id="118510"/>
    <lineage>
        <taxon>Eukaryota</taxon>
        <taxon>Viridiplantae</taxon>
        <taxon>Streptophyta</taxon>
        <taxon>Embryophyta</taxon>
        <taxon>Tracheophyta</taxon>
        <taxon>Spermatophyta</taxon>
        <taxon>Magnoliopsida</taxon>
        <taxon>eudicotyledons</taxon>
        <taxon>Gunneridae</taxon>
        <taxon>Pentapetalae</taxon>
        <taxon>asterids</taxon>
        <taxon>campanulids</taxon>
        <taxon>Asterales</taxon>
        <taxon>Asteraceae</taxon>
        <taxon>Asteroideae</taxon>
        <taxon>Anthemideae</taxon>
        <taxon>Anthemidinae</taxon>
        <taxon>Tanacetum</taxon>
    </lineage>
</organism>
<name>A0A699KFP6_TANCI</name>
<proteinExistence type="predicted"/>
<dbReference type="EMBL" id="BKCJ010502552">
    <property type="protein sequence ID" value="GFA86222.1"/>
    <property type="molecule type" value="Genomic_DNA"/>
</dbReference>
<evidence type="ECO:0000256" key="1">
    <source>
        <dbReference type="SAM" id="MobiDB-lite"/>
    </source>
</evidence>
<dbReference type="AlphaFoldDB" id="A0A699KFP6"/>
<comment type="caution">
    <text evidence="2">The sequence shown here is derived from an EMBL/GenBank/DDBJ whole genome shotgun (WGS) entry which is preliminary data.</text>
</comment>
<reference evidence="2" key="1">
    <citation type="journal article" date="2019" name="Sci. Rep.">
        <title>Draft genome of Tanacetum cinerariifolium, the natural source of mosquito coil.</title>
        <authorList>
            <person name="Yamashiro T."/>
            <person name="Shiraishi A."/>
            <person name="Satake H."/>
            <person name="Nakayama K."/>
        </authorList>
    </citation>
    <scope>NUCLEOTIDE SEQUENCE</scope>
</reference>
<protein>
    <recommendedName>
        <fullName evidence="3">Synaptobrevin, longin-like domain protein</fullName>
    </recommendedName>
</protein>
<sequence>SNDVTRLQALVDKKKVLITEAAISDVLRLDDAEGVDCLPNEEIFTGLARMGYEKPSTKLTFYKAFFSSQWKFLIHTILQSMSAKRTSWNEFSSAMASVAICLSTGYNFNFSKYIFKSLVRNVDSSLKFYMYPRFIQLIIQNQLGDISTHTIKYISPALTQKIFANMRRVGKGCPGVETPLFEGMLVAREPEEQCDAKEQIQGNDNDDAQEVDTVVTGDDVQDQSIPSPTLPTPPPQPPQDISSTSHVQSPPPQPQSPLLAQPLGADFPISLLQEAPDACAALIRRVEHLEHDKVAQDLEIIKLKTRVKKLEKANKVKVLKLKRLRKVETSQRVVTSDDTIMEDESNQGRMIDELDRDEGAALMSEKEEEKKAEEVKDITGDAQVEGRQDKIYQIDMDHTAKVLSITPVSAANTIIPAAEPKVPAATLVKVVVVTPPKWVTAEY</sequence>
<feature type="region of interest" description="Disordered" evidence="1">
    <location>
        <begin position="218"/>
        <end position="261"/>
    </location>
</feature>
<feature type="non-terminal residue" evidence="2">
    <location>
        <position position="1"/>
    </location>
</feature>